<keyword evidence="2" id="KW-1185">Reference proteome</keyword>
<dbReference type="Gene3D" id="3.50.50.60">
    <property type="entry name" value="FAD/NAD(P)-binding domain"/>
    <property type="match status" value="1"/>
</dbReference>
<dbReference type="PANTHER" id="PTHR43747:SF4">
    <property type="entry name" value="FLAVIN-DEPENDENT TRYPTOPHAN HALOGENASE"/>
    <property type="match status" value="1"/>
</dbReference>
<dbReference type="InterPro" id="IPR033856">
    <property type="entry name" value="Trp_halogen"/>
</dbReference>
<dbReference type="PIRSF" id="PIRSF011396">
    <property type="entry name" value="Trp_halogenase"/>
    <property type="match status" value="1"/>
</dbReference>
<dbReference type="InterPro" id="IPR036188">
    <property type="entry name" value="FAD/NAD-bd_sf"/>
</dbReference>
<reference evidence="2" key="1">
    <citation type="submission" date="2023-07" db="EMBL/GenBank/DDBJ databases">
        <title>Study on multiphase classification of strain Alteromonas salexigens isolated from the Yellow Sea.</title>
        <authorList>
            <person name="Sun L."/>
        </authorList>
    </citation>
    <scope>NUCLEOTIDE SEQUENCE [LARGE SCALE GENOMIC DNA]</scope>
    <source>
        <strain evidence="2">ASW11-19</strain>
    </source>
</reference>
<organism evidence="1 2">
    <name type="scientific">Alteromonas salexigens</name>
    <dbReference type="NCBI Taxonomy" id="2982530"/>
    <lineage>
        <taxon>Bacteria</taxon>
        <taxon>Pseudomonadati</taxon>
        <taxon>Pseudomonadota</taxon>
        <taxon>Gammaproteobacteria</taxon>
        <taxon>Alteromonadales</taxon>
        <taxon>Alteromonadaceae</taxon>
        <taxon>Alteromonas/Salinimonas group</taxon>
        <taxon>Alteromonas</taxon>
    </lineage>
</organism>
<dbReference type="EMBL" id="JAOTJC010000006">
    <property type="protein sequence ID" value="MCU7554243.1"/>
    <property type="molecule type" value="Genomic_DNA"/>
</dbReference>
<dbReference type="InterPro" id="IPR050816">
    <property type="entry name" value="Flavin-dep_Halogenase_NPB"/>
</dbReference>
<name>A0ABT2VMX9_9ALTE</name>
<evidence type="ECO:0000313" key="1">
    <source>
        <dbReference type="EMBL" id="MCU7554243.1"/>
    </source>
</evidence>
<dbReference type="Proteomes" id="UP001209257">
    <property type="component" value="Unassembled WGS sequence"/>
</dbReference>
<comment type="caution">
    <text evidence="1">The sequence shown here is derived from an EMBL/GenBank/DDBJ whole genome shotgun (WGS) entry which is preliminary data.</text>
</comment>
<dbReference type="SUPFAM" id="SSF51905">
    <property type="entry name" value="FAD/NAD(P)-binding domain"/>
    <property type="match status" value="1"/>
</dbReference>
<proteinExistence type="predicted"/>
<dbReference type="Pfam" id="PF04820">
    <property type="entry name" value="Trp_halogenase"/>
    <property type="match status" value="1"/>
</dbReference>
<evidence type="ECO:0000313" key="2">
    <source>
        <dbReference type="Proteomes" id="UP001209257"/>
    </source>
</evidence>
<dbReference type="RefSeq" id="WP_262992923.1">
    <property type="nucleotide sequence ID" value="NZ_JAOTJC010000006.1"/>
</dbReference>
<dbReference type="PANTHER" id="PTHR43747">
    <property type="entry name" value="FAD-BINDING PROTEIN"/>
    <property type="match status" value="1"/>
</dbReference>
<protein>
    <submittedName>
        <fullName evidence="1">Tryptophan 7-halogenase</fullName>
    </submittedName>
</protein>
<gene>
    <name evidence="1" type="ORF">OCL06_06505</name>
</gene>
<sequence>MNNPDYPDHIVIAGGGSAGWISASLISHHFRHAHTRITLIESPQIGTVGVGEGSTPHLKQLFTTLGIEESVWMAACSATYKNGIQFEQWYKEGAPGYFHPFPSAIDHATAREFLIACERRRQGYNCTTVSDEYFLASWLTRHYKSPKTNAGEQQVAINYAYHFDAGKLADFLRDVSVKQGVTHIQSTIDEVTRNQKGDLATLHLANGDTIKADFFLDCTGFSSRLLQNALEVPFVSYADSLFNDQAVAVATGPTATPLPATRSVAMTNGWRWEIPLTSRVGNGYVFASDFESPEDASDRLMAQLGRKQVNADSIRHIRIKVGRVSECWSYNCLAVGLSQGFIEPLEATALHLVQETVEQFLSAWSAGNYSPQHQLQFNQLMADRFDGIRDYIVAHYHLSSRQGPYWNTVRHEARLSDTLQALLQCWQEGGNLIQFIEQENIGHYYSPVSWYCLLSGYQLFPVLRNSESPRPPLTAIQATLTKWGARFQPHNAVLHATP</sequence>
<accession>A0ABT2VMX9</accession>
<dbReference type="InterPro" id="IPR006905">
    <property type="entry name" value="Flavin_halogenase"/>
</dbReference>